<name>A0A7T2GM54_9SPHN</name>
<keyword evidence="5 6" id="KW-0472">Membrane</keyword>
<dbReference type="KEGG" id="sflv:IC614_12115"/>
<comment type="similarity">
    <text evidence="2">Belongs to the UPF0382 family.</text>
</comment>
<reference evidence="7 8" key="1">
    <citation type="submission" date="2020-11" db="EMBL/GenBank/DDBJ databases">
        <title>Genome seq and assembly of Sphingosinicella sp.</title>
        <authorList>
            <person name="Chhetri G."/>
        </authorList>
    </citation>
    <scope>NUCLEOTIDE SEQUENCE [LARGE SCALE GENOMIC DNA]</scope>
    <source>
        <strain evidence="7 8">UDD2</strain>
    </source>
</reference>
<feature type="transmembrane region" description="Helical" evidence="6">
    <location>
        <begin position="85"/>
        <end position="106"/>
    </location>
</feature>
<protein>
    <submittedName>
        <fullName evidence="7">DUF423 domain-containing protein</fullName>
    </submittedName>
</protein>
<evidence type="ECO:0000256" key="5">
    <source>
        <dbReference type="ARBA" id="ARBA00023136"/>
    </source>
</evidence>
<evidence type="ECO:0000313" key="7">
    <source>
        <dbReference type="EMBL" id="QPQ56367.1"/>
    </source>
</evidence>
<evidence type="ECO:0000256" key="1">
    <source>
        <dbReference type="ARBA" id="ARBA00004141"/>
    </source>
</evidence>
<dbReference type="Proteomes" id="UP000594873">
    <property type="component" value="Chromosome"/>
</dbReference>
<evidence type="ECO:0000256" key="2">
    <source>
        <dbReference type="ARBA" id="ARBA00009694"/>
    </source>
</evidence>
<proteinExistence type="inferred from homology"/>
<evidence type="ECO:0000256" key="4">
    <source>
        <dbReference type="ARBA" id="ARBA00022989"/>
    </source>
</evidence>
<keyword evidence="4 6" id="KW-1133">Transmembrane helix</keyword>
<dbReference type="Pfam" id="PF04241">
    <property type="entry name" value="DUF423"/>
    <property type="match status" value="1"/>
</dbReference>
<dbReference type="GO" id="GO:0005886">
    <property type="term" value="C:plasma membrane"/>
    <property type="evidence" value="ECO:0007669"/>
    <property type="project" value="TreeGrafter"/>
</dbReference>
<dbReference type="PANTHER" id="PTHR43461:SF1">
    <property type="entry name" value="TRANSMEMBRANE PROTEIN 256"/>
    <property type="match status" value="1"/>
</dbReference>
<evidence type="ECO:0000313" key="8">
    <source>
        <dbReference type="Proteomes" id="UP000594873"/>
    </source>
</evidence>
<feature type="transmembrane region" description="Helical" evidence="6">
    <location>
        <begin position="36"/>
        <end position="54"/>
    </location>
</feature>
<dbReference type="EMBL" id="CP065592">
    <property type="protein sequence ID" value="QPQ56367.1"/>
    <property type="molecule type" value="Genomic_DNA"/>
</dbReference>
<evidence type="ECO:0000256" key="3">
    <source>
        <dbReference type="ARBA" id="ARBA00022692"/>
    </source>
</evidence>
<dbReference type="AlphaFoldDB" id="A0A7T2GM54"/>
<dbReference type="InterPro" id="IPR006696">
    <property type="entry name" value="DUF423"/>
</dbReference>
<keyword evidence="3 6" id="KW-0812">Transmembrane</keyword>
<organism evidence="7 8">
    <name type="scientific">Allosphingosinicella flava</name>
    <dbReference type="NCBI Taxonomy" id="2771430"/>
    <lineage>
        <taxon>Bacteria</taxon>
        <taxon>Pseudomonadati</taxon>
        <taxon>Pseudomonadota</taxon>
        <taxon>Alphaproteobacteria</taxon>
        <taxon>Sphingomonadales</taxon>
        <taxon>Sphingomonadaceae</taxon>
        <taxon>Allosphingosinicella</taxon>
    </lineage>
</organism>
<sequence length="118" mass="12333">MTGVLLAGTGVMLGAFGAHALKDRLDPAALGWWQTAVQYQMWHAVALVALAGLPGRLGLPAALLSIGTLVFSGSLYLLALTGLRWLGAVTPVGGLLMIAGWLLLALRAWRTKDQGRSA</sequence>
<dbReference type="PANTHER" id="PTHR43461">
    <property type="entry name" value="TRANSMEMBRANE PROTEIN 256"/>
    <property type="match status" value="1"/>
</dbReference>
<evidence type="ECO:0000256" key="6">
    <source>
        <dbReference type="SAM" id="Phobius"/>
    </source>
</evidence>
<accession>A0A7T2GM54</accession>
<keyword evidence="8" id="KW-1185">Reference proteome</keyword>
<gene>
    <name evidence="7" type="ORF">IC614_12115</name>
</gene>
<comment type="subcellular location">
    <subcellularLocation>
        <location evidence="1">Membrane</location>
        <topology evidence="1">Multi-pass membrane protein</topology>
    </subcellularLocation>
</comment>